<dbReference type="Proteomes" id="UP000765509">
    <property type="component" value="Unassembled WGS sequence"/>
</dbReference>
<keyword evidence="2" id="KW-1185">Reference proteome</keyword>
<name>A0A9Q3Q7Z4_9BASI</name>
<evidence type="ECO:0000313" key="1">
    <source>
        <dbReference type="EMBL" id="MBW0586222.1"/>
    </source>
</evidence>
<dbReference type="EMBL" id="AVOT02123279">
    <property type="protein sequence ID" value="MBW0586222.1"/>
    <property type="molecule type" value="Genomic_DNA"/>
</dbReference>
<gene>
    <name evidence="1" type="ORF">O181_125937</name>
</gene>
<organism evidence="1 2">
    <name type="scientific">Austropuccinia psidii MF-1</name>
    <dbReference type="NCBI Taxonomy" id="1389203"/>
    <lineage>
        <taxon>Eukaryota</taxon>
        <taxon>Fungi</taxon>
        <taxon>Dikarya</taxon>
        <taxon>Basidiomycota</taxon>
        <taxon>Pucciniomycotina</taxon>
        <taxon>Pucciniomycetes</taxon>
        <taxon>Pucciniales</taxon>
        <taxon>Sphaerophragmiaceae</taxon>
        <taxon>Austropuccinia</taxon>
    </lineage>
</organism>
<dbReference type="AlphaFoldDB" id="A0A9Q3Q7Z4"/>
<comment type="caution">
    <text evidence="1">The sequence shown here is derived from an EMBL/GenBank/DDBJ whole genome shotgun (WGS) entry which is preliminary data.</text>
</comment>
<protein>
    <submittedName>
        <fullName evidence="1">Uncharacterized protein</fullName>
    </submittedName>
</protein>
<evidence type="ECO:0000313" key="2">
    <source>
        <dbReference type="Proteomes" id="UP000765509"/>
    </source>
</evidence>
<accession>A0A9Q3Q7Z4</accession>
<sequence>MGSTIRFRALRPKVHVTDGTTHVNLMELHYSQLEPTRNPHAVEPLYANGAENPEIYGCLILKPTCTNHSLGNVNNSMQLTNIQTLMDAMSC</sequence>
<proteinExistence type="predicted"/>
<reference evidence="1" key="1">
    <citation type="submission" date="2021-03" db="EMBL/GenBank/DDBJ databases">
        <title>Draft genome sequence of rust myrtle Austropuccinia psidii MF-1, a brazilian biotype.</title>
        <authorList>
            <person name="Quecine M.C."/>
            <person name="Pachon D.M.R."/>
            <person name="Bonatelli M.L."/>
            <person name="Correr F.H."/>
            <person name="Franceschini L.M."/>
            <person name="Leite T.F."/>
            <person name="Margarido G.R.A."/>
            <person name="Almeida C.A."/>
            <person name="Ferrarezi J.A."/>
            <person name="Labate C.A."/>
        </authorList>
    </citation>
    <scope>NUCLEOTIDE SEQUENCE</scope>
    <source>
        <strain evidence="1">MF-1</strain>
    </source>
</reference>